<dbReference type="PATRIC" id="fig|1114963.3.peg.449"/>
<dbReference type="Proteomes" id="UP000052268">
    <property type="component" value="Unassembled WGS sequence"/>
</dbReference>
<dbReference type="RefSeq" id="WP_059149914.1">
    <property type="nucleotide sequence ID" value="NZ_KQ130452.1"/>
</dbReference>
<accession>A0A0J7Y5G8</accession>
<evidence type="ECO:0000313" key="1">
    <source>
        <dbReference type="EMBL" id="KMS59139.1"/>
    </source>
</evidence>
<dbReference type="InterPro" id="IPR004195">
    <property type="entry name" value="Head_decoration_D"/>
</dbReference>
<keyword evidence="2" id="KW-1185">Reference proteome</keyword>
<name>A0A0J7Y5G8_9SPHN</name>
<sequence>MAILTEGIHTAGFLISEAQGMYRSRDQVTVAGGAAPGLVAGTLLGKITAGGNFVRHAPGASDGSQTVAGILFEGVIGTAKRTIVSRDAQVVGANLTYSAGADAAAIATANAALAALGIIVR</sequence>
<dbReference type="OrthoDB" id="7996345at2"/>
<gene>
    <name evidence="1" type="ORF">V474_07755</name>
</gene>
<dbReference type="EMBL" id="JACU01000002">
    <property type="protein sequence ID" value="KMS59139.1"/>
    <property type="molecule type" value="Genomic_DNA"/>
</dbReference>
<reference evidence="1 2" key="1">
    <citation type="journal article" date="2015" name="G3 (Bethesda)">
        <title>Insights into Ongoing Evolution of the Hexachlorocyclohexane Catabolic Pathway from Comparative Genomics of Ten Sphingomonadaceae Strains.</title>
        <authorList>
            <person name="Pearce S.L."/>
            <person name="Oakeshott J.G."/>
            <person name="Pandey G."/>
        </authorList>
    </citation>
    <scope>NUCLEOTIDE SEQUENCE [LARGE SCALE GENOMIC DNA]</scope>
    <source>
        <strain evidence="1 2">LL02</strain>
    </source>
</reference>
<evidence type="ECO:0008006" key="3">
    <source>
        <dbReference type="Google" id="ProtNLM"/>
    </source>
</evidence>
<dbReference type="Pfam" id="PF02924">
    <property type="entry name" value="HDPD"/>
    <property type="match status" value="1"/>
</dbReference>
<comment type="caution">
    <text evidence="1">The sequence shown here is derived from an EMBL/GenBank/DDBJ whole genome shotgun (WGS) entry which is preliminary data.</text>
</comment>
<evidence type="ECO:0000313" key="2">
    <source>
        <dbReference type="Proteomes" id="UP000052268"/>
    </source>
</evidence>
<dbReference type="AlphaFoldDB" id="A0A0J7Y5G8"/>
<organism evidence="1 2">
    <name type="scientific">Novosphingobium barchaimii LL02</name>
    <dbReference type="NCBI Taxonomy" id="1114963"/>
    <lineage>
        <taxon>Bacteria</taxon>
        <taxon>Pseudomonadati</taxon>
        <taxon>Pseudomonadota</taxon>
        <taxon>Alphaproteobacteria</taxon>
        <taxon>Sphingomonadales</taxon>
        <taxon>Sphingomonadaceae</taxon>
        <taxon>Novosphingobium</taxon>
    </lineage>
</organism>
<protein>
    <recommendedName>
        <fullName evidence="3">Head decoration protein</fullName>
    </recommendedName>
</protein>
<proteinExistence type="predicted"/>